<organism evidence="2 3">
    <name type="scientific">Alteromonas mediterranea (strain DSM 17117 / CIP 110805 / LMG 28347 / Deep ecotype)</name>
    <dbReference type="NCBI Taxonomy" id="1774373"/>
    <lineage>
        <taxon>Bacteria</taxon>
        <taxon>Pseudomonadati</taxon>
        <taxon>Pseudomonadota</taxon>
        <taxon>Gammaproteobacteria</taxon>
        <taxon>Alteromonadales</taxon>
        <taxon>Alteromonadaceae</taxon>
        <taxon>Alteromonas/Salinimonas group</taxon>
        <taxon>Alteromonas</taxon>
    </lineage>
</organism>
<protein>
    <recommendedName>
        <fullName evidence="1">Tip attachment protein J central straight fiber domain-containing protein</fullName>
    </recommendedName>
</protein>
<dbReference type="KEGG" id="amc:MADE_1014545"/>
<name>F2GC87_ALTMD</name>
<keyword evidence="3" id="KW-1185">Reference proteome</keyword>
<accession>F2GC87</accession>
<reference evidence="2 3" key="1">
    <citation type="journal article" date="2008" name="ISME J.">
        <title>Comparative genomics of two ecotypes of the marine planktonic copiotroph Alteromonas macleodii suggests alternative lifestyles associated with different kinds of particulate organic matter.</title>
        <authorList>
            <person name="Ivars-Martinez E."/>
            <person name="Martin-Cuadrado A.B."/>
            <person name="D'Auria G."/>
            <person name="Mira A."/>
            <person name="Ferriera S."/>
            <person name="Johnson J."/>
            <person name="Friedman R."/>
            <person name="Rodriguez-Valera F."/>
        </authorList>
    </citation>
    <scope>NUCLEOTIDE SEQUENCE [LARGE SCALE GENOMIC DNA]</scope>
    <source>
        <strain evidence="3">DSM 17117 / CIP 110805 / LMG 28347 / Deep ecotype</strain>
    </source>
</reference>
<dbReference type="SUPFAM" id="SSF49265">
    <property type="entry name" value="Fibronectin type III"/>
    <property type="match status" value="1"/>
</dbReference>
<dbReference type="EMBL" id="CP001103">
    <property type="protein sequence ID" value="AEA99043.1"/>
    <property type="molecule type" value="Genomic_DNA"/>
</dbReference>
<dbReference type="Proteomes" id="UP000001870">
    <property type="component" value="Chromosome"/>
</dbReference>
<evidence type="ECO:0000259" key="1">
    <source>
        <dbReference type="Pfam" id="PF09327"/>
    </source>
</evidence>
<evidence type="ECO:0000313" key="3">
    <source>
        <dbReference type="Proteomes" id="UP000001870"/>
    </source>
</evidence>
<feature type="domain" description="Tip attachment protein J central straight fiber" evidence="1">
    <location>
        <begin position="479"/>
        <end position="583"/>
    </location>
</feature>
<dbReference type="InterPro" id="IPR036116">
    <property type="entry name" value="FN3_sf"/>
</dbReference>
<dbReference type="InterPro" id="IPR015406">
    <property type="entry name" value="GpJ_CSF"/>
</dbReference>
<dbReference type="RefSeq" id="WP_012519335.1">
    <property type="nucleotide sequence ID" value="NC_011138.3"/>
</dbReference>
<gene>
    <name evidence="2" type="ordered locus">MADE_1014545</name>
</gene>
<reference evidence="2 3" key="2">
    <citation type="journal article" date="2015" name="Antonie Van Leeuwenhoek">
        <title>Ecophysiological diversity of a novel member of the genus Alteromonas, and description of Alteromonas mediterranea sp. nov.</title>
        <authorList>
            <person name="Ivanova E.P."/>
            <person name="Lopez-Perez M."/>
            <person name="Zabalos M."/>
            <person name="Nguyen S.H."/>
            <person name="Webb H.K."/>
            <person name="Ryan J."/>
            <person name="Lagutin K."/>
            <person name="Vyssotski M."/>
            <person name="Crawford R.J."/>
            <person name="Rodriguez-Valera F."/>
        </authorList>
    </citation>
    <scope>NUCLEOTIDE SEQUENCE [LARGE SCALE GENOMIC DNA]</scope>
    <source>
        <strain evidence="3">DSM 17117 / CIP 110805 / LMG 28347 / Deep ecotype</strain>
    </source>
</reference>
<proteinExistence type="predicted"/>
<dbReference type="Pfam" id="PF09327">
    <property type="entry name" value="Phage_Tail_Tip"/>
    <property type="match status" value="1"/>
</dbReference>
<evidence type="ECO:0000313" key="2">
    <source>
        <dbReference type="EMBL" id="AEA99043.1"/>
    </source>
</evidence>
<sequence length="798" mass="85638">MSKTRTGGIPPVPGTVPREMRPFLESIREGLEVQMGRRGKAIDRAVTFRDLGDGGIASLNLSLNGGISLSPPSTGGGPVETPPAPTNVNAHAGIDFVLLSWDLPSYNGHAFAEVYRITENSDDPNQTIDVGSAVLIGTNNGFLYSDIVDPQSAHYYWVRFVNVNGVAGPYHSTNGLYAETALSYDAVIDQAREDVLASLSIWQNDITDAMDILDNDYFGTVLGLQETVQAVGTQLILTESRLGTKYDEFVEVVETENLASVEKIEQLTASIYDTDENGNVILDNDGDKVFAGSFITSVDKVTADAFSAEAESRNQLAAAIFQVNPDGSYVVDEDGVPILSGGFNTSVEKVTAEEREATATKLNTVSASIFQEDENGELILDEDGNPILTGGFASSVEAATADEVASTAARIDNLTAEIFERNPDGTIKTNPDGTPKLIGSFIDSVDAVLANIDGELMAAIGDTLTVDNGDVSYSLSEIMSTALDAENKYTAQWGIKTTINDLQYGVGFVARTDDDGEIRTGFHIAADTFSVHNPANGEEVIPFIINEDGYVLIDTLLVDTATITSLVADSIIVGDLFAGKQITSPIIQGGQLIGVTLNVNNKTFIDEFGVLTGVDAYFENGYFQGEIQAESGTLDNVTIKDTCTVEGTVYAQNIEGDVLDRYILNVDPAVEVPPNTPTVILDVDVDPGYVGPYFDRYVYISYVQIQNTAVANKNTPMDLDMVLYLDELEVQRFSVNSIELGETVGSAFGAFIAKGNSTKNLKLIMNADRDSTILQNSICVDVTKQGNSLKNISALYTQ</sequence>
<dbReference type="AlphaFoldDB" id="F2GC87"/>
<dbReference type="HOGENOM" id="CLU_349813_0_0_6"/>